<accession>A0A243Q488</accession>
<name>A0A243Q488_9ACTN</name>
<dbReference type="STRING" id="417102.CA982_23090"/>
<dbReference type="EMBL" id="NGFO01000039">
    <property type="protein sequence ID" value="OUC76151.1"/>
    <property type="molecule type" value="Genomic_DNA"/>
</dbReference>
<dbReference type="Proteomes" id="UP000194632">
    <property type="component" value="Unassembled WGS sequence"/>
</dbReference>
<keyword evidence="2" id="KW-1185">Reference proteome</keyword>
<protein>
    <submittedName>
        <fullName evidence="1">Uncharacterized protein</fullName>
    </submittedName>
</protein>
<dbReference type="RefSeq" id="WP_035755488.1">
    <property type="nucleotide sequence ID" value="NZ_NGFO01000039.1"/>
</dbReference>
<reference evidence="1 2" key="1">
    <citation type="submission" date="2017-05" db="EMBL/GenBank/DDBJ databases">
        <title>Biotechnological potential of actinobacteria isolated from South African environments.</title>
        <authorList>
            <person name="Le Roes-Hill M."/>
            <person name="Prins A."/>
            <person name="Durrell K.A."/>
        </authorList>
    </citation>
    <scope>NUCLEOTIDE SEQUENCE [LARGE SCALE GENOMIC DNA]</scope>
    <source>
        <strain evidence="1">BS2</strain>
    </source>
</reference>
<proteinExistence type="predicted"/>
<organism evidence="1 2">
    <name type="scientific">Gordonia lacunae</name>
    <dbReference type="NCBI Taxonomy" id="417102"/>
    <lineage>
        <taxon>Bacteria</taxon>
        <taxon>Bacillati</taxon>
        <taxon>Actinomycetota</taxon>
        <taxon>Actinomycetes</taxon>
        <taxon>Mycobacteriales</taxon>
        <taxon>Gordoniaceae</taxon>
        <taxon>Gordonia</taxon>
    </lineage>
</organism>
<evidence type="ECO:0000313" key="1">
    <source>
        <dbReference type="EMBL" id="OUC76151.1"/>
    </source>
</evidence>
<sequence>MSWSYSNCTASPSAREIIRATNVLQTGHPELVPIEHVHAMVDLTWSQWALGLAEILTTGIGIVLADDENRECLFLARTPIYAAH</sequence>
<comment type="caution">
    <text evidence="1">The sequence shown here is derived from an EMBL/GenBank/DDBJ whole genome shotgun (WGS) entry which is preliminary data.</text>
</comment>
<evidence type="ECO:0000313" key="2">
    <source>
        <dbReference type="Proteomes" id="UP000194632"/>
    </source>
</evidence>
<dbReference type="AlphaFoldDB" id="A0A243Q488"/>
<gene>
    <name evidence="1" type="ORF">CA982_23090</name>
</gene>
<dbReference type="OrthoDB" id="4376412at2"/>